<dbReference type="EC" id="2.5.1.75" evidence="10"/>
<keyword evidence="6 10" id="KW-0547">Nucleotide-binding</keyword>
<dbReference type="EMBL" id="SDHZ01000001">
    <property type="protein sequence ID" value="RXK85457.1"/>
    <property type="molecule type" value="Genomic_DNA"/>
</dbReference>
<evidence type="ECO:0000256" key="5">
    <source>
        <dbReference type="ARBA" id="ARBA00022694"/>
    </source>
</evidence>
<evidence type="ECO:0000256" key="13">
    <source>
        <dbReference type="RuleBase" id="RU003785"/>
    </source>
</evidence>
<accession>A0A4Q1D818</accession>
<feature type="site" description="Interaction with substrate tRNA" evidence="10">
    <location>
        <position position="124"/>
    </location>
</feature>
<proteinExistence type="inferred from homology"/>
<dbReference type="SUPFAM" id="SSF52540">
    <property type="entry name" value="P-loop containing nucleoside triphosphate hydrolases"/>
    <property type="match status" value="2"/>
</dbReference>
<dbReference type="Gene3D" id="1.10.20.140">
    <property type="match status" value="1"/>
</dbReference>
<name>A0A4Q1D818_9BACT</name>
<dbReference type="Pfam" id="PF01715">
    <property type="entry name" value="IPPT"/>
    <property type="match status" value="1"/>
</dbReference>
<keyword evidence="5 10" id="KW-0819">tRNA processing</keyword>
<dbReference type="PANTHER" id="PTHR11088">
    <property type="entry name" value="TRNA DIMETHYLALLYLTRANSFERASE"/>
    <property type="match status" value="1"/>
</dbReference>
<protein>
    <recommendedName>
        <fullName evidence="10">tRNA dimethylallyltransferase</fullName>
        <ecNumber evidence="10">2.5.1.75</ecNumber>
    </recommendedName>
    <alternativeName>
        <fullName evidence="10">Dimethylallyl diphosphate:tRNA dimethylallyltransferase</fullName>
        <shortName evidence="10">DMAPP:tRNA dimethylallyltransferase</shortName>
        <shortName evidence="10">DMATase</shortName>
    </alternativeName>
    <alternativeName>
        <fullName evidence="10">Isopentenyl-diphosphate:tRNA isopentenyltransferase</fullName>
        <shortName evidence="10">IPP transferase</shortName>
        <shortName evidence="10">IPPT</shortName>
        <shortName evidence="10">IPTase</shortName>
    </alternativeName>
</protein>
<comment type="similarity">
    <text evidence="3 10 13">Belongs to the IPP transferase family.</text>
</comment>
<keyword evidence="7 10" id="KW-0067">ATP-binding</keyword>
<feature type="region of interest" description="Interaction with substrate tRNA" evidence="10">
    <location>
        <begin position="35"/>
        <end position="38"/>
    </location>
</feature>
<comment type="function">
    <text evidence="2 10 12">Catalyzes the transfer of a dimethylallyl group onto the adenine at position 37 in tRNAs that read codons beginning with uridine, leading to the formation of N6-(dimethylallyl)adenosine (i(6)A).</text>
</comment>
<comment type="cofactor">
    <cofactor evidence="1 10">
        <name>Mg(2+)</name>
        <dbReference type="ChEBI" id="CHEBI:18420"/>
    </cofactor>
</comment>
<dbReference type="HAMAP" id="MF_00185">
    <property type="entry name" value="IPP_trans"/>
    <property type="match status" value="1"/>
</dbReference>
<evidence type="ECO:0000256" key="2">
    <source>
        <dbReference type="ARBA" id="ARBA00003213"/>
    </source>
</evidence>
<gene>
    <name evidence="10 14" type="primary">miaA</name>
    <name evidence="14" type="ORF">ESB13_01130</name>
</gene>
<evidence type="ECO:0000256" key="8">
    <source>
        <dbReference type="ARBA" id="ARBA00022842"/>
    </source>
</evidence>
<feature type="binding site" evidence="10">
    <location>
        <begin position="12"/>
        <end position="17"/>
    </location>
    <ligand>
        <name>substrate</name>
    </ligand>
</feature>
<evidence type="ECO:0000313" key="14">
    <source>
        <dbReference type="EMBL" id="RXK85457.1"/>
    </source>
</evidence>
<reference evidence="14 15" key="1">
    <citation type="submission" date="2019-01" db="EMBL/GenBank/DDBJ databases">
        <title>Filimonas sp. strain TTM-71.</title>
        <authorList>
            <person name="Chen W.-M."/>
        </authorList>
    </citation>
    <scope>NUCLEOTIDE SEQUENCE [LARGE SCALE GENOMIC DNA]</scope>
    <source>
        <strain evidence="14 15">TTM-71</strain>
    </source>
</reference>
<keyword evidence="8 10" id="KW-0460">Magnesium</keyword>
<dbReference type="InterPro" id="IPR018022">
    <property type="entry name" value="IPT"/>
</dbReference>
<dbReference type="GO" id="GO:0005524">
    <property type="term" value="F:ATP binding"/>
    <property type="evidence" value="ECO:0007669"/>
    <property type="project" value="UniProtKB-UniRule"/>
</dbReference>
<keyword evidence="4 10" id="KW-0808">Transferase</keyword>
<evidence type="ECO:0000313" key="15">
    <source>
        <dbReference type="Proteomes" id="UP000290545"/>
    </source>
</evidence>
<evidence type="ECO:0000256" key="3">
    <source>
        <dbReference type="ARBA" id="ARBA00005842"/>
    </source>
</evidence>
<keyword evidence="15" id="KW-1185">Reference proteome</keyword>
<feature type="binding site" evidence="10">
    <location>
        <begin position="10"/>
        <end position="17"/>
    </location>
    <ligand>
        <name>ATP</name>
        <dbReference type="ChEBI" id="CHEBI:30616"/>
    </ligand>
</feature>
<comment type="caution">
    <text evidence="10">Lacks conserved residue(s) required for the propagation of feature annotation.</text>
</comment>
<sequence length="304" mass="34747">MTPYIIIIAGPTAVGKTALAIEIAKRLDTAIISADSRQCFGELGIGVAKPSATELQQVQHYFIDSHSVHDNVNAVVFEQYALKATNDIFSKHNNCAVMVGGTGLYIKAFCEGLDNIPDVPEDIRQKVTTAFEEKGLQWLQQEIQEKDPAFWAVAEQQNPQRLMRALEVWYATGQSIEAFRIAHKTQRPFKIIKIGLELDRPLLYDRINARVDIMMQEGLLEEARALQPLQHLNALQTVGYREFFNFFNGEYTLEQAIDMLKQNTRHYAKRQLTWFKRDPAIQWFQPAQVNEIMQYISAQTGGWR</sequence>
<evidence type="ECO:0000256" key="12">
    <source>
        <dbReference type="RuleBase" id="RU003784"/>
    </source>
</evidence>
<evidence type="ECO:0000256" key="10">
    <source>
        <dbReference type="HAMAP-Rule" id="MF_00185"/>
    </source>
</evidence>
<dbReference type="OrthoDB" id="9776390at2"/>
<feature type="site" description="Interaction with substrate tRNA" evidence="10">
    <location>
        <position position="102"/>
    </location>
</feature>
<comment type="subunit">
    <text evidence="10">Monomer.</text>
</comment>
<organism evidence="14 15">
    <name type="scientific">Filimonas effusa</name>
    <dbReference type="NCBI Taxonomy" id="2508721"/>
    <lineage>
        <taxon>Bacteria</taxon>
        <taxon>Pseudomonadati</taxon>
        <taxon>Bacteroidota</taxon>
        <taxon>Chitinophagia</taxon>
        <taxon>Chitinophagales</taxon>
        <taxon>Chitinophagaceae</taxon>
        <taxon>Filimonas</taxon>
    </lineage>
</organism>
<evidence type="ECO:0000256" key="1">
    <source>
        <dbReference type="ARBA" id="ARBA00001946"/>
    </source>
</evidence>
<dbReference type="RefSeq" id="WP_129001209.1">
    <property type="nucleotide sequence ID" value="NZ_SDHZ01000001.1"/>
</dbReference>
<dbReference type="NCBIfam" id="TIGR00174">
    <property type="entry name" value="miaA"/>
    <property type="match status" value="1"/>
</dbReference>
<dbReference type="PANTHER" id="PTHR11088:SF60">
    <property type="entry name" value="TRNA DIMETHYLALLYLTRANSFERASE"/>
    <property type="match status" value="1"/>
</dbReference>
<evidence type="ECO:0000256" key="9">
    <source>
        <dbReference type="ARBA" id="ARBA00049563"/>
    </source>
</evidence>
<dbReference type="GO" id="GO:0052381">
    <property type="term" value="F:tRNA dimethylallyltransferase activity"/>
    <property type="evidence" value="ECO:0007669"/>
    <property type="project" value="UniProtKB-UniRule"/>
</dbReference>
<dbReference type="Proteomes" id="UP000290545">
    <property type="component" value="Unassembled WGS sequence"/>
</dbReference>
<dbReference type="AlphaFoldDB" id="A0A4Q1D818"/>
<dbReference type="GO" id="GO:0006400">
    <property type="term" value="P:tRNA modification"/>
    <property type="evidence" value="ECO:0007669"/>
    <property type="project" value="TreeGrafter"/>
</dbReference>
<evidence type="ECO:0000256" key="11">
    <source>
        <dbReference type="RuleBase" id="RU003783"/>
    </source>
</evidence>
<dbReference type="InterPro" id="IPR027417">
    <property type="entry name" value="P-loop_NTPase"/>
</dbReference>
<evidence type="ECO:0000256" key="6">
    <source>
        <dbReference type="ARBA" id="ARBA00022741"/>
    </source>
</evidence>
<evidence type="ECO:0000256" key="4">
    <source>
        <dbReference type="ARBA" id="ARBA00022679"/>
    </source>
</evidence>
<dbReference type="InterPro" id="IPR039657">
    <property type="entry name" value="Dimethylallyltransferase"/>
</dbReference>
<dbReference type="Gene3D" id="3.40.50.300">
    <property type="entry name" value="P-loop containing nucleotide triphosphate hydrolases"/>
    <property type="match status" value="1"/>
</dbReference>
<comment type="catalytic activity">
    <reaction evidence="9 10 11">
        <text>adenosine(37) in tRNA + dimethylallyl diphosphate = N(6)-dimethylallyladenosine(37) in tRNA + diphosphate</text>
        <dbReference type="Rhea" id="RHEA:26482"/>
        <dbReference type="Rhea" id="RHEA-COMP:10162"/>
        <dbReference type="Rhea" id="RHEA-COMP:10375"/>
        <dbReference type="ChEBI" id="CHEBI:33019"/>
        <dbReference type="ChEBI" id="CHEBI:57623"/>
        <dbReference type="ChEBI" id="CHEBI:74411"/>
        <dbReference type="ChEBI" id="CHEBI:74415"/>
        <dbReference type="EC" id="2.5.1.75"/>
    </reaction>
</comment>
<comment type="caution">
    <text evidence="14">The sequence shown here is derived from an EMBL/GenBank/DDBJ whole genome shotgun (WGS) entry which is preliminary data.</text>
</comment>
<feature type="region of interest" description="Interaction with substrate tRNA" evidence="10">
    <location>
        <begin position="160"/>
        <end position="164"/>
    </location>
</feature>
<evidence type="ECO:0000256" key="7">
    <source>
        <dbReference type="ARBA" id="ARBA00022840"/>
    </source>
</evidence>